<dbReference type="RefSeq" id="WP_119599332.1">
    <property type="nucleotide sequence ID" value="NZ_QXQA01000004.1"/>
</dbReference>
<comment type="similarity">
    <text evidence="2 9">Belongs to the membrane-bound acyltransferase family.</text>
</comment>
<dbReference type="OrthoDB" id="9805788at2"/>
<evidence type="ECO:0000256" key="6">
    <source>
        <dbReference type="ARBA" id="ARBA00022989"/>
    </source>
</evidence>
<feature type="transmembrane region" description="Helical" evidence="10">
    <location>
        <begin position="248"/>
        <end position="266"/>
    </location>
</feature>
<dbReference type="GO" id="GO:0005886">
    <property type="term" value="C:plasma membrane"/>
    <property type="evidence" value="ECO:0007669"/>
    <property type="project" value="UniProtKB-SubCell"/>
</dbReference>
<keyword evidence="3 9" id="KW-1003">Cell membrane</keyword>
<name>A0A3A1V893_9BACL</name>
<feature type="transmembrane region" description="Helical" evidence="10">
    <location>
        <begin position="51"/>
        <end position="70"/>
    </location>
</feature>
<dbReference type="PIRSF" id="PIRSF500217">
    <property type="entry name" value="AlgI"/>
    <property type="match status" value="1"/>
</dbReference>
<feature type="transmembrane region" description="Helical" evidence="10">
    <location>
        <begin position="122"/>
        <end position="140"/>
    </location>
</feature>
<protein>
    <submittedName>
        <fullName evidence="11">MBOAT family protein</fullName>
    </submittedName>
</protein>
<dbReference type="Pfam" id="PF03062">
    <property type="entry name" value="MBOAT"/>
    <property type="match status" value="1"/>
</dbReference>
<feature type="transmembrane region" description="Helical" evidence="10">
    <location>
        <begin position="333"/>
        <end position="351"/>
    </location>
</feature>
<evidence type="ECO:0000256" key="1">
    <source>
        <dbReference type="ARBA" id="ARBA00004651"/>
    </source>
</evidence>
<evidence type="ECO:0000256" key="2">
    <source>
        <dbReference type="ARBA" id="ARBA00010323"/>
    </source>
</evidence>
<evidence type="ECO:0000256" key="4">
    <source>
        <dbReference type="ARBA" id="ARBA00022679"/>
    </source>
</evidence>
<dbReference type="GO" id="GO:0016746">
    <property type="term" value="F:acyltransferase activity"/>
    <property type="evidence" value="ECO:0007669"/>
    <property type="project" value="UniProtKB-KW"/>
</dbReference>
<comment type="caution">
    <text evidence="11">The sequence shown here is derived from an EMBL/GenBank/DDBJ whole genome shotgun (WGS) entry which is preliminary data.</text>
</comment>
<feature type="transmembrane region" description="Helical" evidence="10">
    <location>
        <begin position="191"/>
        <end position="209"/>
    </location>
</feature>
<feature type="transmembrane region" description="Helical" evidence="10">
    <location>
        <begin position="6"/>
        <end position="23"/>
    </location>
</feature>
<gene>
    <name evidence="11" type="ORF">D3P08_09500</name>
</gene>
<evidence type="ECO:0000256" key="5">
    <source>
        <dbReference type="ARBA" id="ARBA00022692"/>
    </source>
</evidence>
<proteinExistence type="inferred from homology"/>
<dbReference type="InterPro" id="IPR051085">
    <property type="entry name" value="MB_O-acyltransferase"/>
</dbReference>
<comment type="subcellular location">
    <subcellularLocation>
        <location evidence="1">Cell membrane</location>
        <topology evidence="1">Multi-pass membrane protein</topology>
    </subcellularLocation>
</comment>
<keyword evidence="6 10" id="KW-1133">Transmembrane helix</keyword>
<keyword evidence="5 10" id="KW-0812">Transmembrane</keyword>
<keyword evidence="7 9" id="KW-0472">Membrane</keyword>
<sequence length="476" mass="54157">MIFSTYKFIFVFLPIVFLVYRLLTLTKVPNIAKLWLVMASIYFYAQGSGSFVVLFIADIFINYAIGSFIVKLGHQKAVWSKRLLLTLGLLLNVAFLGYYKYANFAIENINLISGQGFPLLEIVLPLGISFYTFQLIAYLVDCYRGYTKETPIIDFFMFITFFPQLIVGPIVHHGDIIPQVQDKSMLKLQPANIMLGMFLFSIGCAKKILLADPLTDYAVAFYNNVAAGDTLTAWLGSVGYTVSYYFDLSGYADMALGLALLFNIRLPHNFNSPYKARNFREYWQRWHMTLSKFLSDYIFRSFYKKGSGSFNFYFSVMMTFFVSGFWHGAGWQFIVWGLINGIFVCASHYMYRNKLKLPFLLAWGLTFAGVIGTRILFVSESMNEALQVMRKMLSFSDFQGLDVPAIVDKLATFAAYNAYTIVLLLIGMAITFFGKNTAQMTQEFKPGVRHAVAAAFLLGVSLTQMTSVSKFLYFQF</sequence>
<organism evidence="11 12">
    <name type="scientific">Paenibacillus nanensis</name>
    <dbReference type="NCBI Taxonomy" id="393251"/>
    <lineage>
        <taxon>Bacteria</taxon>
        <taxon>Bacillati</taxon>
        <taxon>Bacillota</taxon>
        <taxon>Bacilli</taxon>
        <taxon>Bacillales</taxon>
        <taxon>Paenibacillaceae</taxon>
        <taxon>Paenibacillus</taxon>
    </lineage>
</organism>
<dbReference type="Proteomes" id="UP000266482">
    <property type="component" value="Unassembled WGS sequence"/>
</dbReference>
<feature type="transmembrane region" description="Helical" evidence="10">
    <location>
        <begin position="413"/>
        <end position="433"/>
    </location>
</feature>
<dbReference type="EMBL" id="QXQA01000004">
    <property type="protein sequence ID" value="RIX53650.1"/>
    <property type="molecule type" value="Genomic_DNA"/>
</dbReference>
<evidence type="ECO:0000256" key="3">
    <source>
        <dbReference type="ARBA" id="ARBA00022475"/>
    </source>
</evidence>
<feature type="transmembrane region" description="Helical" evidence="10">
    <location>
        <begin position="310"/>
        <end position="327"/>
    </location>
</feature>
<dbReference type="InterPro" id="IPR028362">
    <property type="entry name" value="AlgI"/>
</dbReference>
<dbReference type="InterPro" id="IPR024194">
    <property type="entry name" value="Ac/AlaTfrase_AlgI/DltB"/>
</dbReference>
<evidence type="ECO:0000256" key="10">
    <source>
        <dbReference type="SAM" id="Phobius"/>
    </source>
</evidence>
<evidence type="ECO:0000256" key="8">
    <source>
        <dbReference type="ARBA" id="ARBA00023315"/>
    </source>
</evidence>
<feature type="transmembrane region" description="Helical" evidence="10">
    <location>
        <begin position="152"/>
        <end position="171"/>
    </location>
</feature>
<evidence type="ECO:0000313" key="12">
    <source>
        <dbReference type="Proteomes" id="UP000266482"/>
    </source>
</evidence>
<accession>A0A3A1V893</accession>
<evidence type="ECO:0000256" key="9">
    <source>
        <dbReference type="PIRNR" id="PIRNR016636"/>
    </source>
</evidence>
<dbReference type="InterPro" id="IPR004299">
    <property type="entry name" value="MBOAT_fam"/>
</dbReference>
<keyword evidence="8 9" id="KW-0012">Acyltransferase</keyword>
<dbReference type="PIRSF" id="PIRSF016636">
    <property type="entry name" value="AlgI_DltB"/>
    <property type="match status" value="1"/>
</dbReference>
<keyword evidence="4 9" id="KW-0808">Transferase</keyword>
<feature type="transmembrane region" description="Helical" evidence="10">
    <location>
        <begin position="82"/>
        <end position="102"/>
    </location>
</feature>
<dbReference type="PANTHER" id="PTHR13285:SF23">
    <property type="entry name" value="TEICHOIC ACID D-ALANYLTRANSFERASE"/>
    <property type="match status" value="1"/>
</dbReference>
<dbReference type="GO" id="GO:0042121">
    <property type="term" value="P:alginic acid biosynthetic process"/>
    <property type="evidence" value="ECO:0007669"/>
    <property type="project" value="InterPro"/>
</dbReference>
<evidence type="ECO:0000256" key="7">
    <source>
        <dbReference type="ARBA" id="ARBA00023136"/>
    </source>
</evidence>
<reference evidence="11 12" key="1">
    <citation type="submission" date="2018-09" db="EMBL/GenBank/DDBJ databases">
        <title>Paenibacillus aracenensis nov. sp. isolated from a cave in southern Spain.</title>
        <authorList>
            <person name="Jurado V."/>
            <person name="Gutierrez-Patricio S."/>
            <person name="Gonzalez-Pimentel J.L."/>
            <person name="Miller A.Z."/>
            <person name="Laiz L."/>
            <person name="Saiz-Jimenez C."/>
        </authorList>
    </citation>
    <scope>NUCLEOTIDE SEQUENCE [LARGE SCALE GENOMIC DNA]</scope>
    <source>
        <strain evidence="11 12">DSM 22867</strain>
    </source>
</reference>
<dbReference type="AlphaFoldDB" id="A0A3A1V893"/>
<evidence type="ECO:0000313" key="11">
    <source>
        <dbReference type="EMBL" id="RIX53650.1"/>
    </source>
</evidence>
<feature type="transmembrane region" description="Helical" evidence="10">
    <location>
        <begin position="358"/>
        <end position="377"/>
    </location>
</feature>
<feature type="transmembrane region" description="Helical" evidence="10">
    <location>
        <begin position="221"/>
        <end position="242"/>
    </location>
</feature>
<keyword evidence="12" id="KW-1185">Reference proteome</keyword>
<dbReference type="PANTHER" id="PTHR13285">
    <property type="entry name" value="ACYLTRANSFERASE"/>
    <property type="match status" value="1"/>
</dbReference>
<feature type="transmembrane region" description="Helical" evidence="10">
    <location>
        <begin position="454"/>
        <end position="474"/>
    </location>
</feature>